<evidence type="ECO:0000256" key="6">
    <source>
        <dbReference type="SAM" id="MobiDB-lite"/>
    </source>
</evidence>
<dbReference type="SUPFAM" id="SSF52317">
    <property type="entry name" value="Class I glutamine amidotransferase-like"/>
    <property type="match status" value="1"/>
</dbReference>
<keyword evidence="5" id="KW-0234">DNA repair</keyword>
<evidence type="ECO:0000259" key="7">
    <source>
        <dbReference type="Pfam" id="PF01965"/>
    </source>
</evidence>
<comment type="caution">
    <text evidence="8">The sequence shown here is derived from an EMBL/GenBank/DDBJ whole genome shotgun (WGS) entry which is preliminary data.</text>
</comment>
<dbReference type="RefSeq" id="WP_167950232.1">
    <property type="nucleotide sequence ID" value="NZ_BAAAPQ010000026.1"/>
</dbReference>
<evidence type="ECO:0000313" key="9">
    <source>
        <dbReference type="Proteomes" id="UP000576792"/>
    </source>
</evidence>
<evidence type="ECO:0000256" key="5">
    <source>
        <dbReference type="ARBA" id="ARBA00023204"/>
    </source>
</evidence>
<dbReference type="GO" id="GO:0036524">
    <property type="term" value="F:protein deglycase activity"/>
    <property type="evidence" value="ECO:0007669"/>
    <property type="project" value="InterPro"/>
</dbReference>
<dbReference type="NCBIfam" id="NF003168">
    <property type="entry name" value="PRK04155.1"/>
    <property type="match status" value="1"/>
</dbReference>
<dbReference type="Proteomes" id="UP000576792">
    <property type="component" value="Unassembled WGS sequence"/>
</dbReference>
<protein>
    <submittedName>
        <fullName evidence="8">Molecular chaperone Hsp31 and glyoxalase 3</fullName>
        <ecNumber evidence="8">4.2.1.130</ecNumber>
    </submittedName>
</protein>
<dbReference type="GO" id="GO:0019172">
    <property type="term" value="F:glyoxalase III activity"/>
    <property type="evidence" value="ECO:0007669"/>
    <property type="project" value="UniProtKB-EC"/>
</dbReference>
<gene>
    <name evidence="8" type="ORF">BKA07_001378</name>
</gene>
<dbReference type="InterPro" id="IPR050325">
    <property type="entry name" value="Prot/Nucl_acid_deglycase"/>
</dbReference>
<name>A0A846S083_9MICO</name>
<dbReference type="PIRSF" id="PIRSF037798">
    <property type="entry name" value="Chaperone_HchA"/>
    <property type="match status" value="1"/>
</dbReference>
<feature type="compositionally biased region" description="Polar residues" evidence="6">
    <location>
        <begin position="1"/>
        <end position="10"/>
    </location>
</feature>
<keyword evidence="9" id="KW-1185">Reference proteome</keyword>
<feature type="region of interest" description="Disordered" evidence="6">
    <location>
        <begin position="1"/>
        <end position="22"/>
    </location>
</feature>
<keyword evidence="4" id="KW-0346">Stress response</keyword>
<dbReference type="InterPro" id="IPR002818">
    <property type="entry name" value="DJ-1/PfpI"/>
</dbReference>
<keyword evidence="3" id="KW-0378">Hydrolase</keyword>
<dbReference type="EC" id="4.2.1.130" evidence="8"/>
<evidence type="ECO:0000313" key="8">
    <source>
        <dbReference type="EMBL" id="NJC56343.1"/>
    </source>
</evidence>
<dbReference type="Pfam" id="PF01965">
    <property type="entry name" value="DJ-1_PfpI"/>
    <property type="match status" value="1"/>
</dbReference>
<proteinExistence type="predicted"/>
<dbReference type="PANTHER" id="PTHR48094">
    <property type="entry name" value="PROTEIN/NUCLEIC ACID DEGLYCASE DJ-1-RELATED"/>
    <property type="match status" value="1"/>
</dbReference>
<evidence type="ECO:0000256" key="1">
    <source>
        <dbReference type="ARBA" id="ARBA00022490"/>
    </source>
</evidence>
<dbReference type="GO" id="GO:0019243">
    <property type="term" value="P:methylglyoxal catabolic process to D-lactate via S-lactoyl-glutathione"/>
    <property type="evidence" value="ECO:0007669"/>
    <property type="project" value="TreeGrafter"/>
</dbReference>
<dbReference type="InterPro" id="IPR029062">
    <property type="entry name" value="Class_I_gatase-like"/>
</dbReference>
<keyword evidence="8" id="KW-0456">Lyase</keyword>
<feature type="domain" description="DJ-1/PfpI" evidence="7">
    <location>
        <begin position="79"/>
        <end position="199"/>
    </location>
</feature>
<accession>A0A846S083</accession>
<reference evidence="8 9" key="1">
    <citation type="submission" date="2020-03" db="EMBL/GenBank/DDBJ databases">
        <title>Sequencing the genomes of 1000 actinobacteria strains.</title>
        <authorList>
            <person name="Klenk H.-P."/>
        </authorList>
    </citation>
    <scope>NUCLEOTIDE SEQUENCE [LARGE SCALE GENOMIC DNA]</scope>
    <source>
        <strain evidence="8 9">DSM 18964</strain>
    </source>
</reference>
<dbReference type="AlphaFoldDB" id="A0A846S083"/>
<evidence type="ECO:0000256" key="2">
    <source>
        <dbReference type="ARBA" id="ARBA00022763"/>
    </source>
</evidence>
<evidence type="ECO:0000256" key="3">
    <source>
        <dbReference type="ARBA" id="ARBA00022801"/>
    </source>
</evidence>
<dbReference type="Gene3D" id="3.40.50.880">
    <property type="match status" value="1"/>
</dbReference>
<sequence length="288" mass="31443">MTDDQNTQDRNPAPDPAEDNAFFPSPYSLTQYTAPKTDFDGLVTDEKYTGGKWKILTIATEERYMLMKNGKYFSTGNHPVETLLPIHHMHEAGYGIDVVTISGGPGKFEWWAYPKDDEAMASAWHGAKEAFKSPHKLADVIADGLDDYAAIFIPGGHGAMNVIPFDKDVQTALDYFLDNDKLIITLCHGPAALLTGNIGRDSNAFSGYKITAFPDSLDFGTNLEIGYLPGEMPWDLGGTLKKEGIEIINDDMTGATTRDRNLLSGDSPLAANQLGKDSVTALLQKFGN</sequence>
<dbReference type="EMBL" id="JAATJN010000001">
    <property type="protein sequence ID" value="NJC56343.1"/>
    <property type="molecule type" value="Genomic_DNA"/>
</dbReference>
<keyword evidence="1" id="KW-0963">Cytoplasm</keyword>
<keyword evidence="2" id="KW-0227">DNA damage</keyword>
<dbReference type="PANTHER" id="PTHR48094:SF20">
    <property type="entry name" value="PROTEIN_NUCLEIC ACID DEGLYCASE 1"/>
    <property type="match status" value="1"/>
</dbReference>
<organism evidence="8 9">
    <name type="scientific">Brevibacterium marinum</name>
    <dbReference type="NCBI Taxonomy" id="418643"/>
    <lineage>
        <taxon>Bacteria</taxon>
        <taxon>Bacillati</taxon>
        <taxon>Actinomycetota</taxon>
        <taxon>Actinomycetes</taxon>
        <taxon>Micrococcales</taxon>
        <taxon>Brevibacteriaceae</taxon>
        <taxon>Brevibacterium</taxon>
    </lineage>
</organism>
<evidence type="ECO:0000256" key="4">
    <source>
        <dbReference type="ARBA" id="ARBA00023016"/>
    </source>
</evidence>
<dbReference type="GO" id="GO:0005737">
    <property type="term" value="C:cytoplasm"/>
    <property type="evidence" value="ECO:0007669"/>
    <property type="project" value="TreeGrafter"/>
</dbReference>
<dbReference type="GO" id="GO:0006281">
    <property type="term" value="P:DNA repair"/>
    <property type="evidence" value="ECO:0007669"/>
    <property type="project" value="UniProtKB-KW"/>
</dbReference>
<dbReference type="InterPro" id="IPR017283">
    <property type="entry name" value="HchA"/>
</dbReference>